<dbReference type="SUPFAM" id="SSF57652">
    <property type="entry name" value="HIPIP (high potential iron protein)"/>
    <property type="match status" value="1"/>
</dbReference>
<protein>
    <recommendedName>
        <fullName evidence="7">High-potential iron-sulfur protein</fullName>
        <shortName evidence="7">HiPIP</shortName>
    </recommendedName>
</protein>
<feature type="domain" description="High potential iron-sulfur proteins family profile" evidence="9">
    <location>
        <begin position="26"/>
        <end position="103"/>
    </location>
</feature>
<dbReference type="InterPro" id="IPR006311">
    <property type="entry name" value="TAT_signal"/>
</dbReference>
<dbReference type="InterPro" id="IPR036369">
    <property type="entry name" value="HIPIP_sf"/>
</dbReference>
<feature type="signal peptide" evidence="8">
    <location>
        <begin position="1"/>
        <end position="28"/>
    </location>
</feature>
<reference evidence="10 11" key="1">
    <citation type="submission" date="2023-07" db="EMBL/GenBank/DDBJ databases">
        <title>Sorghum-associated microbial communities from plants grown in Nebraska, USA.</title>
        <authorList>
            <person name="Schachtman D."/>
        </authorList>
    </citation>
    <scope>NUCLEOTIDE SEQUENCE [LARGE SCALE GENOMIC DNA]</scope>
    <source>
        <strain evidence="10 11">BE313</strain>
    </source>
</reference>
<gene>
    <name evidence="10" type="ORF">J2X19_002327</name>
</gene>
<keyword evidence="5 7" id="KW-0408">Iron</keyword>
<organism evidence="10 11">
    <name type="scientific">Rhodoferax ferrireducens</name>
    <dbReference type="NCBI Taxonomy" id="192843"/>
    <lineage>
        <taxon>Bacteria</taxon>
        <taxon>Pseudomonadati</taxon>
        <taxon>Pseudomonadota</taxon>
        <taxon>Betaproteobacteria</taxon>
        <taxon>Burkholderiales</taxon>
        <taxon>Comamonadaceae</taxon>
        <taxon>Rhodoferax</taxon>
    </lineage>
</organism>
<evidence type="ECO:0000256" key="6">
    <source>
        <dbReference type="ARBA" id="ARBA00023014"/>
    </source>
</evidence>
<evidence type="ECO:0000313" key="10">
    <source>
        <dbReference type="EMBL" id="MDR7377648.1"/>
    </source>
</evidence>
<evidence type="ECO:0000256" key="4">
    <source>
        <dbReference type="ARBA" id="ARBA00022982"/>
    </source>
</evidence>
<keyword evidence="1 7" id="KW-0813">Transport</keyword>
<comment type="function">
    <text evidence="7">Specific class of high-redox-potential 4Fe-4S ferredoxins. Functions in anaerobic electron transport in most purple and in some other photosynthetic bacteria and in at least one genus (Paracoccus) of halophilic, denitrifying bacteria.</text>
</comment>
<evidence type="ECO:0000313" key="11">
    <source>
        <dbReference type="Proteomes" id="UP001180487"/>
    </source>
</evidence>
<dbReference type="EMBL" id="JAVDXT010000002">
    <property type="protein sequence ID" value="MDR7377648.1"/>
    <property type="molecule type" value="Genomic_DNA"/>
</dbReference>
<accession>A0ABU2C8I6</accession>
<evidence type="ECO:0000256" key="7">
    <source>
        <dbReference type="RuleBase" id="RU000620"/>
    </source>
</evidence>
<comment type="similarity">
    <text evidence="7">Belongs to the high-potential iron-sulfur protein (HiPIP) family.</text>
</comment>
<name>A0ABU2C8I6_9BURK</name>
<dbReference type="RefSeq" id="WP_310373260.1">
    <property type="nucleotide sequence ID" value="NZ_JAVDXT010000002.1"/>
</dbReference>
<dbReference type="Proteomes" id="UP001180487">
    <property type="component" value="Unassembled WGS sequence"/>
</dbReference>
<evidence type="ECO:0000256" key="1">
    <source>
        <dbReference type="ARBA" id="ARBA00022448"/>
    </source>
</evidence>
<feature type="chain" id="PRO_5046314669" description="High-potential iron-sulfur protein" evidence="8">
    <location>
        <begin position="29"/>
        <end position="103"/>
    </location>
</feature>
<sequence>MTHPRRVFLMAIAATGTALGTLSTGARAQAKVDEKDPQAAALGYAADTAKVDAKKYPKHAAAQTCSNCALYQGKPADATGACPLFAGKVVAAKGWCSAWAKKA</sequence>
<keyword evidence="2 7" id="KW-0004">4Fe-4S</keyword>
<dbReference type="PROSITE" id="PS51373">
    <property type="entry name" value="HIPIP"/>
    <property type="match status" value="1"/>
</dbReference>
<evidence type="ECO:0000256" key="3">
    <source>
        <dbReference type="ARBA" id="ARBA00022723"/>
    </source>
</evidence>
<proteinExistence type="inferred from homology"/>
<dbReference type="PROSITE" id="PS51318">
    <property type="entry name" value="TAT"/>
    <property type="match status" value="1"/>
</dbReference>
<keyword evidence="11" id="KW-1185">Reference proteome</keyword>
<keyword evidence="4 7" id="KW-0249">Electron transport</keyword>
<dbReference type="InterPro" id="IPR000170">
    <property type="entry name" value="High_potential_FeS_prot"/>
</dbReference>
<evidence type="ECO:0000256" key="8">
    <source>
        <dbReference type="SAM" id="SignalP"/>
    </source>
</evidence>
<comment type="subunit">
    <text evidence="7">Homodimer.</text>
</comment>
<keyword evidence="8" id="KW-0732">Signal</keyword>
<keyword evidence="6 7" id="KW-0411">Iron-sulfur</keyword>
<evidence type="ECO:0000259" key="9">
    <source>
        <dbReference type="PROSITE" id="PS51373"/>
    </source>
</evidence>
<comment type="caution">
    <text evidence="10">The sequence shown here is derived from an EMBL/GenBank/DDBJ whole genome shotgun (WGS) entry which is preliminary data.</text>
</comment>
<dbReference type="Pfam" id="PF01355">
    <property type="entry name" value="HIPIP"/>
    <property type="match status" value="1"/>
</dbReference>
<evidence type="ECO:0000256" key="5">
    <source>
        <dbReference type="ARBA" id="ARBA00023004"/>
    </source>
</evidence>
<evidence type="ECO:0000256" key="2">
    <source>
        <dbReference type="ARBA" id="ARBA00022485"/>
    </source>
</evidence>
<keyword evidence="3 7" id="KW-0479">Metal-binding</keyword>
<dbReference type="Gene3D" id="4.10.490.10">
    <property type="entry name" value="High potential iron-sulphur protein"/>
    <property type="match status" value="1"/>
</dbReference>